<dbReference type="AlphaFoldDB" id="A0A151IGQ6"/>
<evidence type="ECO:0000313" key="1">
    <source>
        <dbReference type="EMBL" id="KYN00656.1"/>
    </source>
</evidence>
<sequence length="287" mass="33798">DEDRDIQASIHWLQTNQTPWELVFQHWHNTFNSRRANIEKSMENTLFETFNTWPILKHPHGYSLIVDDFKRMGLSEETLTIDKWEAFFHRLTSNIKLSQKDDQLQLLMETLQDTNINEDSKVAVQISILPHLLPPKKMTRRKNKFWKPSIWNAKDSIIKHAVIPGDITRLREENIRKCKELKLTIQPYIIVVGPTLHEITTCYLCIDDTIYNISSTLEAVDICFKTFHVLQLQYPTASEHLWLVIQKCIYKFTTKWNTIIPSTEYIIKTLNENNQLCANITESTNKN</sequence>
<keyword evidence="2" id="KW-1185">Reference proteome</keyword>
<feature type="non-terminal residue" evidence="1">
    <location>
        <position position="1"/>
    </location>
</feature>
<gene>
    <name evidence="1" type="ORF">ALC62_08565</name>
</gene>
<organism evidence="1 2">
    <name type="scientific">Cyphomyrmex costatus</name>
    <dbReference type="NCBI Taxonomy" id="456900"/>
    <lineage>
        <taxon>Eukaryota</taxon>
        <taxon>Metazoa</taxon>
        <taxon>Ecdysozoa</taxon>
        <taxon>Arthropoda</taxon>
        <taxon>Hexapoda</taxon>
        <taxon>Insecta</taxon>
        <taxon>Pterygota</taxon>
        <taxon>Neoptera</taxon>
        <taxon>Endopterygota</taxon>
        <taxon>Hymenoptera</taxon>
        <taxon>Apocrita</taxon>
        <taxon>Aculeata</taxon>
        <taxon>Formicoidea</taxon>
        <taxon>Formicidae</taxon>
        <taxon>Myrmicinae</taxon>
        <taxon>Cyphomyrmex</taxon>
    </lineage>
</organism>
<dbReference type="PANTHER" id="PTHR31025">
    <property type="entry name" value="SI:CH211-196P9.1-RELATED"/>
    <property type="match status" value="1"/>
</dbReference>
<dbReference type="PANTHER" id="PTHR31025:SF9">
    <property type="entry name" value="SI:DKEY-286J15.1"/>
    <property type="match status" value="1"/>
</dbReference>
<reference evidence="1 2" key="1">
    <citation type="submission" date="2016-03" db="EMBL/GenBank/DDBJ databases">
        <title>Cyphomyrmex costatus WGS genome.</title>
        <authorList>
            <person name="Nygaard S."/>
            <person name="Hu H."/>
            <person name="Boomsma J."/>
            <person name="Zhang G."/>
        </authorList>
    </citation>
    <scope>NUCLEOTIDE SEQUENCE [LARGE SCALE GENOMIC DNA]</scope>
    <source>
        <strain evidence="1">MS0001</strain>
        <tissue evidence="1">Whole body</tissue>
    </source>
</reference>
<dbReference type="EMBL" id="KQ977662">
    <property type="protein sequence ID" value="KYN00656.1"/>
    <property type="molecule type" value="Genomic_DNA"/>
</dbReference>
<dbReference type="STRING" id="456900.A0A151IGQ6"/>
<dbReference type="Proteomes" id="UP000078542">
    <property type="component" value="Unassembled WGS sequence"/>
</dbReference>
<evidence type="ECO:0000313" key="2">
    <source>
        <dbReference type="Proteomes" id="UP000078542"/>
    </source>
</evidence>
<accession>A0A151IGQ6</accession>
<proteinExistence type="predicted"/>
<name>A0A151IGQ6_9HYME</name>
<protein>
    <submittedName>
        <fullName evidence="1">Uncharacterized protein</fullName>
    </submittedName>
</protein>